<reference evidence="1 2" key="1">
    <citation type="submission" date="2017-04" db="EMBL/GenBank/DDBJ databases">
        <authorList>
            <person name="Afonso C.L."/>
            <person name="Miller P.J."/>
            <person name="Scott M.A."/>
            <person name="Spackman E."/>
            <person name="Goraichik I."/>
            <person name="Dimitrov K.M."/>
            <person name="Suarez D.L."/>
            <person name="Swayne D.E."/>
        </authorList>
    </citation>
    <scope>NUCLEOTIDE SEQUENCE [LARGE SCALE GENOMIC DNA]</scope>
    <source>
        <strain evidence="1 2">11</strain>
    </source>
</reference>
<protein>
    <submittedName>
        <fullName evidence="1">Uncharacterized protein</fullName>
    </submittedName>
</protein>
<dbReference type="Proteomes" id="UP000193834">
    <property type="component" value="Unassembled WGS sequence"/>
</dbReference>
<dbReference type="AlphaFoldDB" id="A0A1X7KD36"/>
<dbReference type="STRING" id="1852522.SAMN06295960_2298"/>
<accession>A0A1X7KD36</accession>
<gene>
    <name evidence="1" type="ORF">SAMN06295960_2298</name>
</gene>
<dbReference type="EMBL" id="FXAZ01000002">
    <property type="protein sequence ID" value="SMG38338.1"/>
    <property type="molecule type" value="Genomic_DNA"/>
</dbReference>
<sequence length="43" mass="4631">MEFAGFKSTTPLCTRDKQNLQGQILSGQGGTGKSYFVGVVFTM</sequence>
<evidence type="ECO:0000313" key="2">
    <source>
        <dbReference type="Proteomes" id="UP000193834"/>
    </source>
</evidence>
<evidence type="ECO:0000313" key="1">
    <source>
        <dbReference type="EMBL" id="SMG38338.1"/>
    </source>
</evidence>
<name>A0A1X7KD36_9BACL</name>
<organism evidence="1 2">
    <name type="scientific">Paenibacillus aquistagni</name>
    <dbReference type="NCBI Taxonomy" id="1852522"/>
    <lineage>
        <taxon>Bacteria</taxon>
        <taxon>Bacillati</taxon>
        <taxon>Bacillota</taxon>
        <taxon>Bacilli</taxon>
        <taxon>Bacillales</taxon>
        <taxon>Paenibacillaceae</taxon>
        <taxon>Paenibacillus</taxon>
    </lineage>
</organism>
<keyword evidence="2" id="KW-1185">Reference proteome</keyword>
<proteinExistence type="predicted"/>